<dbReference type="PANTHER" id="PTHR18905:SF11">
    <property type="entry name" value="NINEIN"/>
    <property type="match status" value="1"/>
</dbReference>
<dbReference type="Proteomes" id="UP000823872">
    <property type="component" value="Chromosome B3"/>
</dbReference>
<evidence type="ECO:0000256" key="6">
    <source>
        <dbReference type="SAM" id="MobiDB-lite"/>
    </source>
</evidence>
<reference evidence="7 8" key="1">
    <citation type="submission" date="2021-02" db="EMBL/GenBank/DDBJ databases">
        <title>Safari Cat Assemblies.</title>
        <authorList>
            <person name="Bredemeyer K.R."/>
            <person name="Murphy W.J."/>
        </authorList>
    </citation>
    <scope>NUCLEOTIDE SEQUENCE [LARGE SCALE GENOMIC DNA]</scope>
</reference>
<feature type="coiled-coil region" evidence="5">
    <location>
        <begin position="1780"/>
        <end position="1961"/>
    </location>
</feature>
<feature type="region of interest" description="Disordered" evidence="6">
    <location>
        <begin position="861"/>
        <end position="887"/>
    </location>
</feature>
<gene>
    <name evidence="7" type="primary">NIN</name>
</gene>
<feature type="coiled-coil region" evidence="5">
    <location>
        <begin position="1630"/>
        <end position="1737"/>
    </location>
</feature>
<dbReference type="SUPFAM" id="SSF47473">
    <property type="entry name" value="EF-hand"/>
    <property type="match status" value="1"/>
</dbReference>
<feature type="coiled-coil region" evidence="5">
    <location>
        <begin position="281"/>
        <end position="483"/>
    </location>
</feature>
<comment type="subcellular location">
    <subcellularLocation>
        <location evidence="1">Cytoplasm</location>
        <location evidence="1">Cytoskeleton</location>
        <location evidence="1">Microtubule organizing center</location>
        <location evidence="1">Centrosome</location>
    </subcellularLocation>
</comment>
<evidence type="ECO:0000256" key="3">
    <source>
        <dbReference type="ARBA" id="ARBA00022553"/>
    </source>
</evidence>
<protein>
    <recommendedName>
        <fullName evidence="9">Ninein</fullName>
    </recommendedName>
</protein>
<evidence type="ECO:0008006" key="9">
    <source>
        <dbReference type="Google" id="ProtNLM"/>
    </source>
</evidence>
<evidence type="ECO:0000256" key="2">
    <source>
        <dbReference type="ARBA" id="ARBA00022490"/>
    </source>
</evidence>
<feature type="region of interest" description="Disordered" evidence="6">
    <location>
        <begin position="943"/>
        <end position="966"/>
    </location>
</feature>
<feature type="compositionally biased region" description="Basic and acidic residues" evidence="6">
    <location>
        <begin position="861"/>
        <end position="872"/>
    </location>
</feature>
<keyword evidence="2" id="KW-0963">Cytoplasm</keyword>
<evidence type="ECO:0000256" key="5">
    <source>
        <dbReference type="SAM" id="Coils"/>
    </source>
</evidence>
<evidence type="ECO:0000256" key="4">
    <source>
        <dbReference type="ARBA" id="ARBA00023212"/>
    </source>
</evidence>
<feature type="region of interest" description="Disordered" evidence="6">
    <location>
        <begin position="1069"/>
        <end position="1110"/>
    </location>
</feature>
<keyword evidence="4" id="KW-0206">Cytoskeleton</keyword>
<keyword evidence="8" id="KW-1185">Reference proteome</keyword>
<dbReference type="GeneTree" id="ENSGT00660000095541"/>
<keyword evidence="5" id="KW-0175">Coiled coil</keyword>
<feature type="coiled-coil region" evidence="5">
    <location>
        <begin position="545"/>
        <end position="608"/>
    </location>
</feature>
<evidence type="ECO:0000256" key="1">
    <source>
        <dbReference type="ARBA" id="ARBA00004300"/>
    </source>
</evidence>
<dbReference type="InterPro" id="IPR011992">
    <property type="entry name" value="EF-hand-dom_pair"/>
</dbReference>
<sequence>MWPQLLSPCLDCSLEAQPKYVKGGKRYGRRSLPEFQESVEEFAEIEPLDEEARPSHTPASDRHEHWKTQRSEEYEAEGQLRFWNPDDLNASQSGSSAPQDWIEEKLQEVCEDLGITRDGHLNRKKLVSICEQYGLQNIDGEVLEEVFHNLDPDGTMSVEDFFYGLFKNGKSLTPSASTPYRQLKRHLSMQSFDESGRRTTTPSAMTSTIGFRVFSCLDDGMGYASVEKILDSWQEEGIENSQEILKALDFSLDGNVNLTELTLALENELLVTKNGIHQAALASFKAEIRHLLERVDQVVREKEKLRSDLDKAEKLKSLMASEVDDHHAAIERRNEYNLRKLDEEYKERIAALKNELRKEREQILQQVGKQRLELEQEIEKAKTEENYIRDRLALSLKENSRLENELLENAEKLAEYENLTTRLQRNLENVLAEKFGDLDPSSAEFFLQEERLTQMRNEYEQQCRVLQDQVDELQSELEEFRTQGKVLRLPLKNSVSEELEVNSGCIEPDQGLGSEECNPLTMSIEAELVIEQMKEQHHRDLCRLRLELEDKVHHYEKQLDETKVACEKEQDSMKQKYENEVRVLEKQLSDLKNETAELRGQAVVLKEAQHTTLCRHEEEKKELQMRWDEEKAHLREKLRLEHEMELKARLEQAEDSFTREREGLLRNGAWTEEKVRGLTQELEQLHQEQLKSLMEKHALEKEELQKELLEKHQRELQEGREKMETECNRRTSQIEAQSQADCQKVTERCESALRSLEGRYRQELQELVEQQLEERSQWEFEKDELAQECAEAQEQLKETLQREKATSLVLTQEREMLEKTYKEHLSSMVVEREQLLRDLEDLRNVSESQQSLLSDQILELKSGRDRGPKDGEQVPCQAGASEQQASQQLEKLEMERDRERQEMMAKLQAMESVHRVTCEKADQERAQMSTEISRLQNKIKQMQQVASPFSRRESGCRAAGGEDEGSGAMSLLQQGKQLLEENGDVLLSLQRAHERAVKENVKMATEISRLQQKLQKLEPGSVMSSCLDEPTPGFFGNSVERTEPFLLQNQTKQVEGVATRCALSDLQDDEARDLGSTGTSSAQRQEVKTEESEASIESFSELENSEETRTETWDLKNQICQLQEQLMILRADCSRASEKKQDLLFDVSVLKKKLKMLERIPEASPKYKLLYEDASRENDCLQEELRVMEMRYDEALENNKDLTSEVFKLQDELKKVEEVTETFLSLEKSYDEVKRENEELHVLVLRLQGKIERLQERAVLRCDCFSLWEAHLDNREVQPDEKVLGRHQTWEEHGPTVTSVHHILEEHYQENQYLEQQNAQLVGEVKASEIAWLHRTIRTRREKPRVQNQVLLEEDTALPGLQDGHLQRQATIAELELEKKKLQELTRKLRERVTTLVKQKDGPSQGENEEELKAMMHDLQITCSEMQQKVELLRCESEKLQEENSILRSEITTLNEEDSISNLKLGKLNGSQEEMWQKIETVKQEKAAVQKMVENLKKQISELKTQNQQLDLENTELSQKNSQNEKELQELNQHLAEMLRQKDKEPGRSTLEEWKQEKSNLKEELEQCKVQSSTLVSSLEAELSEVKIQTHIVEQENLLLKDELEKMKQLHRCPDLGDFQQKLASVLSYNEKLLEEKEALSEELKSCVDKLAKSSLLEHRIATMKQEQKSWEHQSETLKSQLEASQEKVQSLEDTLQNVNLQMSLIKSDLRVTQQEKEALKQEVTSLYKQLQNAGDKNWAPEIATFHNQQQRPSWDQMDHLMKEEQQLLWQENERLQTVVRNTKAELTHSRDKVRQLESNLLPPKHQKHLNSSGTVRPAEQEKLSLKRECEQFQKERSPTNRKQVSQMNSLERELETIHLENEGLKKKQVKLDEQLMEGNQEQLVTVMEERMMEVEQKLKLVKRLLQDKVNQLKEQLCKNTKADAMVKDLYVENAQLLRALEMTEQRQKTAEKKNYLLEEKIASLSNIVRNLAPAPLTSTPPLRS</sequence>
<feature type="coiled-coil region" evidence="5">
    <location>
        <begin position="1171"/>
        <end position="1257"/>
    </location>
</feature>
<feature type="coiled-coil region" evidence="5">
    <location>
        <begin position="753"/>
        <end position="852"/>
    </location>
</feature>
<reference evidence="7" key="3">
    <citation type="submission" date="2025-09" db="UniProtKB">
        <authorList>
            <consortium name="Ensembl"/>
        </authorList>
    </citation>
    <scope>IDENTIFICATION</scope>
    <source>
        <strain evidence="7">breed Abyssinian</strain>
    </source>
</reference>
<feature type="coiled-coil region" evidence="5">
    <location>
        <begin position="647"/>
        <end position="729"/>
    </location>
</feature>
<reference evidence="7" key="2">
    <citation type="submission" date="2025-08" db="UniProtKB">
        <authorList>
            <consortium name="Ensembl"/>
        </authorList>
    </citation>
    <scope>IDENTIFICATION</scope>
    <source>
        <strain evidence="7">breed Abyssinian</strain>
    </source>
</reference>
<feature type="compositionally biased region" description="Low complexity" evidence="6">
    <location>
        <begin position="877"/>
        <end position="887"/>
    </location>
</feature>
<evidence type="ECO:0000313" key="7">
    <source>
        <dbReference type="Ensembl" id="ENSFCTP00005012085.1"/>
    </source>
</evidence>
<feature type="coiled-coil region" evidence="5">
    <location>
        <begin position="1365"/>
        <end position="1571"/>
    </location>
</feature>
<evidence type="ECO:0000313" key="8">
    <source>
        <dbReference type="Proteomes" id="UP000823872"/>
    </source>
</evidence>
<keyword evidence="3" id="KW-0597">Phosphoprotein</keyword>
<dbReference type="Ensembl" id="ENSFCTT00005017978.1">
    <property type="protein sequence ID" value="ENSFCTP00005012085.1"/>
    <property type="gene ID" value="ENSFCTG00005006409.1"/>
</dbReference>
<feature type="compositionally biased region" description="Basic and acidic residues" evidence="6">
    <location>
        <begin position="50"/>
        <end position="71"/>
    </location>
</feature>
<organism evidence="7 8">
    <name type="scientific">Felis catus</name>
    <name type="common">Cat</name>
    <name type="synonym">Felis silvestris catus</name>
    <dbReference type="NCBI Taxonomy" id="9685"/>
    <lineage>
        <taxon>Eukaryota</taxon>
        <taxon>Metazoa</taxon>
        <taxon>Chordata</taxon>
        <taxon>Craniata</taxon>
        <taxon>Vertebrata</taxon>
        <taxon>Euteleostomi</taxon>
        <taxon>Mammalia</taxon>
        <taxon>Eutheria</taxon>
        <taxon>Laurasiatheria</taxon>
        <taxon>Carnivora</taxon>
        <taxon>Feliformia</taxon>
        <taxon>Felidae</taxon>
        <taxon>Felinae</taxon>
        <taxon>Felis</taxon>
    </lineage>
</organism>
<proteinExistence type="predicted"/>
<name>A0ABI7WP76_FELCA</name>
<accession>A0ABI7WP76</accession>
<feature type="region of interest" description="Disordered" evidence="6">
    <location>
        <begin position="44"/>
        <end position="71"/>
    </location>
</feature>
<dbReference type="PANTHER" id="PTHR18905">
    <property type="entry name" value="NINEIN"/>
    <property type="match status" value="1"/>
</dbReference>